<evidence type="ECO:0000256" key="11">
    <source>
        <dbReference type="PROSITE-ProRule" id="PRU00169"/>
    </source>
</evidence>
<dbReference type="SUPFAM" id="SSF55874">
    <property type="entry name" value="ATPase domain of HSP90 chaperone/DNA topoisomerase II/histidine kinase"/>
    <property type="match status" value="1"/>
</dbReference>
<dbReference type="Pfam" id="PF02518">
    <property type="entry name" value="HATPase_c"/>
    <property type="match status" value="1"/>
</dbReference>
<feature type="transmembrane region" description="Helical" evidence="13">
    <location>
        <begin position="467"/>
        <end position="491"/>
    </location>
</feature>
<keyword evidence="5 11" id="KW-0597">Phosphoprotein</keyword>
<evidence type="ECO:0000259" key="15">
    <source>
        <dbReference type="PROSITE" id="PS50110"/>
    </source>
</evidence>
<feature type="domain" description="Response regulatory" evidence="15">
    <location>
        <begin position="1021"/>
        <end position="1134"/>
    </location>
</feature>
<feature type="coiled-coil region" evidence="12">
    <location>
        <begin position="729"/>
        <end position="760"/>
    </location>
</feature>
<proteinExistence type="inferred from homology"/>
<dbReference type="CDD" id="cd10322">
    <property type="entry name" value="SLC5sbd"/>
    <property type="match status" value="1"/>
</dbReference>
<dbReference type="Gene3D" id="3.30.565.10">
    <property type="entry name" value="Histidine kinase-like ATPase, C-terminal domain"/>
    <property type="match status" value="1"/>
</dbReference>
<dbReference type="Gene3D" id="1.20.1730.10">
    <property type="entry name" value="Sodium/glucose cotransporter"/>
    <property type="match status" value="1"/>
</dbReference>
<dbReference type="Gene3D" id="1.10.287.130">
    <property type="match status" value="1"/>
</dbReference>
<evidence type="ECO:0000259" key="14">
    <source>
        <dbReference type="PROSITE" id="PS50109"/>
    </source>
</evidence>
<keyword evidence="6" id="KW-0808">Transferase</keyword>
<dbReference type="InterPro" id="IPR003661">
    <property type="entry name" value="HisK_dim/P_dom"/>
</dbReference>
<evidence type="ECO:0000256" key="1">
    <source>
        <dbReference type="ARBA" id="ARBA00000085"/>
    </source>
</evidence>
<evidence type="ECO:0000256" key="7">
    <source>
        <dbReference type="ARBA" id="ARBA00022692"/>
    </source>
</evidence>
<comment type="similarity">
    <text evidence="3">Belongs to the sodium:solute symporter (SSF) (TC 2.A.21) family.</text>
</comment>
<dbReference type="PROSITE" id="PS50110">
    <property type="entry name" value="RESPONSE_REGULATORY"/>
    <property type="match status" value="1"/>
</dbReference>
<evidence type="ECO:0000256" key="2">
    <source>
        <dbReference type="ARBA" id="ARBA00004141"/>
    </source>
</evidence>
<dbReference type="Pfam" id="PF12860">
    <property type="entry name" value="PAS_7"/>
    <property type="match status" value="1"/>
</dbReference>
<dbReference type="Gene3D" id="3.40.50.2300">
    <property type="match status" value="1"/>
</dbReference>
<gene>
    <name evidence="16" type="ORF">CWE13_09140</name>
</gene>
<dbReference type="OrthoDB" id="9764438at2"/>
<evidence type="ECO:0000256" key="8">
    <source>
        <dbReference type="ARBA" id="ARBA00022777"/>
    </source>
</evidence>
<feature type="transmembrane region" description="Helical" evidence="13">
    <location>
        <begin position="278"/>
        <end position="302"/>
    </location>
</feature>
<comment type="catalytic activity">
    <reaction evidence="1">
        <text>ATP + protein L-histidine = ADP + protein N-phospho-L-histidine.</text>
        <dbReference type="EC" id="2.7.13.3"/>
    </reaction>
</comment>
<name>A0A432WTB5_9GAMM</name>
<dbReference type="Pfam" id="PF00512">
    <property type="entry name" value="HisKA"/>
    <property type="match status" value="1"/>
</dbReference>
<keyword evidence="8" id="KW-0418">Kinase</keyword>
<accession>A0A432WTB5</accession>
<keyword evidence="12" id="KW-0175">Coiled coil</keyword>
<dbReference type="GO" id="GO:0005886">
    <property type="term" value="C:plasma membrane"/>
    <property type="evidence" value="ECO:0007669"/>
    <property type="project" value="TreeGrafter"/>
</dbReference>
<evidence type="ECO:0000256" key="12">
    <source>
        <dbReference type="SAM" id="Coils"/>
    </source>
</evidence>
<feature type="modified residue" description="4-aspartylphosphate" evidence="11">
    <location>
        <position position="1068"/>
    </location>
</feature>
<evidence type="ECO:0000256" key="4">
    <source>
        <dbReference type="ARBA" id="ARBA00012438"/>
    </source>
</evidence>
<dbReference type="InterPro" id="IPR003594">
    <property type="entry name" value="HATPase_dom"/>
</dbReference>
<dbReference type="SUPFAM" id="SSF52172">
    <property type="entry name" value="CheY-like"/>
    <property type="match status" value="1"/>
</dbReference>
<dbReference type="GO" id="GO:0000155">
    <property type="term" value="F:phosphorelay sensor kinase activity"/>
    <property type="evidence" value="ECO:0007669"/>
    <property type="project" value="InterPro"/>
</dbReference>
<dbReference type="InterPro" id="IPR004358">
    <property type="entry name" value="Sig_transdc_His_kin-like_C"/>
</dbReference>
<dbReference type="SUPFAM" id="SSF47384">
    <property type="entry name" value="Homodimeric domain of signal transducing histidine kinase"/>
    <property type="match status" value="1"/>
</dbReference>
<evidence type="ECO:0000256" key="6">
    <source>
        <dbReference type="ARBA" id="ARBA00022679"/>
    </source>
</evidence>
<dbReference type="EMBL" id="PIPP01000003">
    <property type="protein sequence ID" value="RUO36994.1"/>
    <property type="molecule type" value="Genomic_DNA"/>
</dbReference>
<evidence type="ECO:0000313" key="16">
    <source>
        <dbReference type="EMBL" id="RUO36994.1"/>
    </source>
</evidence>
<evidence type="ECO:0000256" key="5">
    <source>
        <dbReference type="ARBA" id="ARBA00022553"/>
    </source>
</evidence>
<dbReference type="CDD" id="cd00082">
    <property type="entry name" value="HisKA"/>
    <property type="match status" value="1"/>
</dbReference>
<evidence type="ECO:0000256" key="10">
    <source>
        <dbReference type="ARBA" id="ARBA00023136"/>
    </source>
</evidence>
<dbReference type="PANTHER" id="PTHR43047">
    <property type="entry name" value="TWO-COMPONENT HISTIDINE PROTEIN KINASE"/>
    <property type="match status" value="1"/>
</dbReference>
<protein>
    <recommendedName>
        <fullName evidence="4">histidine kinase</fullName>
        <ecNumber evidence="4">2.7.13.3</ecNumber>
    </recommendedName>
</protein>
<evidence type="ECO:0000256" key="9">
    <source>
        <dbReference type="ARBA" id="ARBA00022989"/>
    </source>
</evidence>
<comment type="subcellular location">
    <subcellularLocation>
        <location evidence="2">Membrane</location>
        <topology evidence="2">Multi-pass membrane protein</topology>
    </subcellularLocation>
</comment>
<dbReference type="SUPFAM" id="SSF55785">
    <property type="entry name" value="PYP-like sensor domain (PAS domain)"/>
    <property type="match status" value="1"/>
</dbReference>
<dbReference type="Gene3D" id="3.30.450.20">
    <property type="entry name" value="PAS domain"/>
    <property type="match status" value="1"/>
</dbReference>
<feature type="transmembrane region" description="Helical" evidence="13">
    <location>
        <begin position="326"/>
        <end position="352"/>
    </location>
</feature>
<dbReference type="Pfam" id="PF00072">
    <property type="entry name" value="Response_reg"/>
    <property type="match status" value="1"/>
</dbReference>
<feature type="domain" description="Histidine kinase" evidence="14">
    <location>
        <begin position="781"/>
        <end position="996"/>
    </location>
</feature>
<feature type="transmembrane region" description="Helical" evidence="13">
    <location>
        <begin position="35"/>
        <end position="55"/>
    </location>
</feature>
<feature type="transmembrane region" description="Helical" evidence="13">
    <location>
        <begin position="112"/>
        <end position="130"/>
    </location>
</feature>
<feature type="transmembrane region" description="Helical" evidence="13">
    <location>
        <begin position="436"/>
        <end position="455"/>
    </location>
</feature>
<keyword evidence="7 13" id="KW-0812">Transmembrane</keyword>
<reference evidence="17" key="1">
    <citation type="journal article" date="2018" name="Front. Microbiol.">
        <title>Genome-Based Analysis Reveals the Taxonomy and Diversity of the Family Idiomarinaceae.</title>
        <authorList>
            <person name="Liu Y."/>
            <person name="Lai Q."/>
            <person name="Shao Z."/>
        </authorList>
    </citation>
    <scope>NUCLEOTIDE SEQUENCE [LARGE SCALE GENOMIC DNA]</scope>
    <source>
        <strain evidence="17">AIS</strain>
    </source>
</reference>
<dbReference type="InterPro" id="IPR001734">
    <property type="entry name" value="Na/solute_symporter"/>
</dbReference>
<dbReference type="GO" id="GO:0022857">
    <property type="term" value="F:transmembrane transporter activity"/>
    <property type="evidence" value="ECO:0007669"/>
    <property type="project" value="InterPro"/>
</dbReference>
<feature type="transmembrane region" description="Helical" evidence="13">
    <location>
        <begin position="406"/>
        <end position="429"/>
    </location>
</feature>
<evidence type="ECO:0000256" key="13">
    <source>
        <dbReference type="SAM" id="Phobius"/>
    </source>
</evidence>
<evidence type="ECO:0000313" key="17">
    <source>
        <dbReference type="Proteomes" id="UP000286934"/>
    </source>
</evidence>
<feature type="transmembrane region" description="Helical" evidence="13">
    <location>
        <begin position="239"/>
        <end position="257"/>
    </location>
</feature>
<keyword evidence="17" id="KW-1185">Reference proteome</keyword>
<feature type="transmembrane region" description="Helical" evidence="13">
    <location>
        <begin position="6"/>
        <end position="23"/>
    </location>
</feature>
<dbReference type="PRINTS" id="PR00344">
    <property type="entry name" value="BCTRLSENSOR"/>
</dbReference>
<comment type="caution">
    <text evidence="16">The sequence shown here is derived from an EMBL/GenBank/DDBJ whole genome shotgun (WGS) entry which is preliminary data.</text>
</comment>
<dbReference type="InterPro" id="IPR011006">
    <property type="entry name" value="CheY-like_superfamily"/>
</dbReference>
<dbReference type="InterPro" id="IPR005467">
    <property type="entry name" value="His_kinase_dom"/>
</dbReference>
<dbReference type="GO" id="GO:0009927">
    <property type="term" value="F:histidine phosphotransfer kinase activity"/>
    <property type="evidence" value="ECO:0007669"/>
    <property type="project" value="TreeGrafter"/>
</dbReference>
<dbReference type="InterPro" id="IPR035965">
    <property type="entry name" value="PAS-like_dom_sf"/>
</dbReference>
<evidence type="ECO:0000256" key="3">
    <source>
        <dbReference type="ARBA" id="ARBA00006434"/>
    </source>
</evidence>
<dbReference type="InterPro" id="IPR036097">
    <property type="entry name" value="HisK_dim/P_sf"/>
</dbReference>
<dbReference type="InterPro" id="IPR001789">
    <property type="entry name" value="Sig_transdc_resp-reg_receiver"/>
</dbReference>
<feature type="transmembrane region" description="Helical" evidence="13">
    <location>
        <begin position="61"/>
        <end position="83"/>
    </location>
</feature>
<dbReference type="CDD" id="cd00156">
    <property type="entry name" value="REC"/>
    <property type="match status" value="1"/>
</dbReference>
<dbReference type="RefSeq" id="WP_126807921.1">
    <property type="nucleotide sequence ID" value="NZ_PIPP01000003.1"/>
</dbReference>
<feature type="transmembrane region" description="Helical" evidence="13">
    <location>
        <begin position="150"/>
        <end position="173"/>
    </location>
</feature>
<dbReference type="InterPro" id="IPR036890">
    <property type="entry name" value="HATPase_C_sf"/>
</dbReference>
<feature type="transmembrane region" description="Helical" evidence="13">
    <location>
        <begin position="194"/>
        <end position="212"/>
    </location>
</feature>
<dbReference type="InterPro" id="IPR038377">
    <property type="entry name" value="Na/Glc_symporter_sf"/>
</dbReference>
<dbReference type="FunFam" id="3.30.565.10:FF:000049">
    <property type="entry name" value="Two-component sensor histidine kinase"/>
    <property type="match status" value="1"/>
</dbReference>
<dbReference type="Proteomes" id="UP000286934">
    <property type="component" value="Unassembled WGS sequence"/>
</dbReference>
<dbReference type="AlphaFoldDB" id="A0A432WTB5"/>
<sequence>MLPAYLVIFVALTYLAVLFLIASRGEKQQRDKPRPWRYSLVLGVHCTTWAFYGTVTQAAHYGWWFAPTYLGGIFIFLFAHGFLMKLLTVVKQQNLTSIADLLGSRYGKSHSIAVFVTFISLVALVPYIALQLRAVSASFSAVTGVDATRIPWFTDVSAGVAVVMILFAILFGARKLSLSEKHPGLMDAVAFESIVKLVSFALIGLFCTYQLFNGFDDLLIQAAAAPLAQEALAGLPNGTYIYITHMLLGALAMFLLPRQFHVNFIENTHPEELKTARWAFPLYLFAINFFILPITLAGILLVPESRGEDMFMLALPVLMDRPDISIIAFIGGLAAATSMVIMATLALSIMISNDVFTPLWLRWRKAKQQEFRLTSGVVLTIRRLTMVLIISLAYMYHEATESGVPLVSNGLIAMALLAQLGPALIGGLFWQNSSRIGAIAGLGAGTVLWAILLLLPSLSSTQQLTDLAISNSILISLSVNILLFVLVSLFLPDSSVERKHALRFLQPNADYTDVGTRPQVSWGKLRSVLSRFIDARDTVQLDKRLGLTLAAAPSEGLVPPVILQRVERELAGAVGSAASRLILHGLARTSEVNAEAMADWATEASRLYRFNRELLQASVENIPQGISVIDKDLRLVAWNRRYLQIFNYPDGFIHAGMPVVELLRYNAKRGLFGHPDSDIQEEVNKRLNYLRRGSSYRYQRQHEGRVIELQGNPMPEGGFVTAYTDVTKLVKAQEELHSINLELENRVKERTQELTEANSLMELAKRAAEEAHLSKSRFFAAAGHDLMQPFNAASLFCEMLQQRLERAEQQEEFALAAQIQQSLSNAEELLTMLLEMTKLESGNLKPDIQQVPLDDILLPLTESFTILAQEKGLALKVKPTKAWISTDKRLLSRVIQNLISNAIRYTESGRVLCGIRRRDKHAIELQIIDTGRGIPADKQNEIFKEFHQLGDQADNPGLGLGLAIVERMCRLLQIPITLKSSEGKGTCFGIVLPLTGWQTEPAKSTVLPEAPQSTAVLQGVHILLLDNDETLRLAIAKLLKGWGAEVTPCHSIEEAMAITQKPDLLFVDYHLDNDEVGVTGIRMLREHWQSQLPAILSTADPDESIREQVVEIKAAFLPKPVKQAALLRLLKRLL</sequence>
<dbReference type="CDD" id="cd00130">
    <property type="entry name" value="PAS"/>
    <property type="match status" value="1"/>
</dbReference>
<dbReference type="PANTHER" id="PTHR43047:SF9">
    <property type="entry name" value="HISTIDINE KINASE"/>
    <property type="match status" value="1"/>
</dbReference>
<dbReference type="SMART" id="SM00388">
    <property type="entry name" value="HisKA"/>
    <property type="match status" value="1"/>
</dbReference>
<dbReference type="PROSITE" id="PS50109">
    <property type="entry name" value="HIS_KIN"/>
    <property type="match status" value="1"/>
</dbReference>
<keyword evidence="10 13" id="KW-0472">Membrane</keyword>
<dbReference type="SMART" id="SM00448">
    <property type="entry name" value="REC"/>
    <property type="match status" value="1"/>
</dbReference>
<dbReference type="SMART" id="SM00387">
    <property type="entry name" value="HATPase_c"/>
    <property type="match status" value="1"/>
</dbReference>
<keyword evidence="9 13" id="KW-1133">Transmembrane helix</keyword>
<feature type="transmembrane region" description="Helical" evidence="13">
    <location>
        <begin position="373"/>
        <end position="394"/>
    </location>
</feature>
<dbReference type="InterPro" id="IPR000014">
    <property type="entry name" value="PAS"/>
</dbReference>
<dbReference type="EC" id="2.7.13.3" evidence="4"/>
<organism evidence="16 17">
    <name type="scientific">Aliidiomarina shirensis</name>
    <dbReference type="NCBI Taxonomy" id="1048642"/>
    <lineage>
        <taxon>Bacteria</taxon>
        <taxon>Pseudomonadati</taxon>
        <taxon>Pseudomonadota</taxon>
        <taxon>Gammaproteobacteria</taxon>
        <taxon>Alteromonadales</taxon>
        <taxon>Idiomarinaceae</taxon>
        <taxon>Aliidiomarina</taxon>
    </lineage>
</organism>
<dbReference type="PROSITE" id="PS50283">
    <property type="entry name" value="NA_SOLUT_SYMP_3"/>
    <property type="match status" value="1"/>
</dbReference>